<dbReference type="InterPro" id="IPR004481">
    <property type="entry name" value="K/Na/Ca-exchanger"/>
</dbReference>
<sequence>MDSILFQIAIFLGSIALVVLAARLIIDHIIKVAQYLKWRQFVLAFLVMSLGSALPNLSVGISSALKGVPELSLGNVMGNNVVIFTIVIAIAVLVSNGLSIESRLVRKSALFAVVAALLPILLLWDGRLGRGDAIALIALFILYNLWLFSKRHFIAGIMEGETEGKPRKSPLHGFKSFLKSSGSVAVGVVCLIIASEGIVRSAYFFETTFAIPLVIVGVLITGFITALPELYFTTLASRRGNNWIVLGQVLGEVVVLSTLVIGVVALIHPIEIEDFSPLVVARFFLFLSAAFFLLFMGTGKRFSKKEGLILAAIYLAFVATEIFFQP</sequence>
<gene>
    <name evidence="7" type="ORF">A2843_01855</name>
</gene>
<evidence type="ECO:0000256" key="3">
    <source>
        <dbReference type="ARBA" id="ARBA00022989"/>
    </source>
</evidence>
<reference evidence="7 8" key="1">
    <citation type="journal article" date="2016" name="Nat. Commun.">
        <title>Thousands of microbial genomes shed light on interconnected biogeochemical processes in an aquifer system.</title>
        <authorList>
            <person name="Anantharaman K."/>
            <person name="Brown C.T."/>
            <person name="Hug L.A."/>
            <person name="Sharon I."/>
            <person name="Castelle C.J."/>
            <person name="Probst A.J."/>
            <person name="Thomas B.C."/>
            <person name="Singh A."/>
            <person name="Wilkins M.J."/>
            <person name="Karaoz U."/>
            <person name="Brodie E.L."/>
            <person name="Williams K.H."/>
            <person name="Hubbard S.S."/>
            <person name="Banfield J.F."/>
        </authorList>
    </citation>
    <scope>NUCLEOTIDE SEQUENCE [LARGE SCALE GENOMIC DNA]</scope>
</reference>
<evidence type="ECO:0000256" key="2">
    <source>
        <dbReference type="ARBA" id="ARBA00022692"/>
    </source>
</evidence>
<name>A0A1G2QVK6_9BACT</name>
<feature type="transmembrane region" description="Helical" evidence="5">
    <location>
        <begin position="279"/>
        <end position="296"/>
    </location>
</feature>
<proteinExistence type="predicted"/>
<evidence type="ECO:0000259" key="6">
    <source>
        <dbReference type="Pfam" id="PF01699"/>
    </source>
</evidence>
<keyword evidence="4 5" id="KW-0472">Membrane</keyword>
<comment type="subcellular location">
    <subcellularLocation>
        <location evidence="1">Membrane</location>
        <topology evidence="1">Multi-pass membrane protein</topology>
    </subcellularLocation>
</comment>
<evidence type="ECO:0000256" key="5">
    <source>
        <dbReference type="SAM" id="Phobius"/>
    </source>
</evidence>
<evidence type="ECO:0000313" key="7">
    <source>
        <dbReference type="EMBL" id="OHA64042.1"/>
    </source>
</evidence>
<evidence type="ECO:0000256" key="4">
    <source>
        <dbReference type="ARBA" id="ARBA00023136"/>
    </source>
</evidence>
<comment type="caution">
    <text evidence="7">The sequence shown here is derived from an EMBL/GenBank/DDBJ whole genome shotgun (WGS) entry which is preliminary data.</text>
</comment>
<feature type="transmembrane region" description="Helical" evidence="5">
    <location>
        <begin position="243"/>
        <end position="267"/>
    </location>
</feature>
<dbReference type="GO" id="GO:0008273">
    <property type="term" value="F:calcium, potassium:sodium antiporter activity"/>
    <property type="evidence" value="ECO:0007669"/>
    <property type="project" value="TreeGrafter"/>
</dbReference>
<dbReference type="Pfam" id="PF01699">
    <property type="entry name" value="Na_Ca_ex"/>
    <property type="match status" value="2"/>
</dbReference>
<keyword evidence="3 5" id="KW-1133">Transmembrane helix</keyword>
<feature type="domain" description="Sodium/calcium exchanger membrane region" evidence="6">
    <location>
        <begin position="8"/>
        <end position="148"/>
    </location>
</feature>
<feature type="transmembrane region" description="Helical" evidence="5">
    <location>
        <begin position="130"/>
        <end position="148"/>
    </location>
</feature>
<dbReference type="Proteomes" id="UP000178170">
    <property type="component" value="Unassembled WGS sequence"/>
</dbReference>
<dbReference type="GO" id="GO:0005886">
    <property type="term" value="C:plasma membrane"/>
    <property type="evidence" value="ECO:0007669"/>
    <property type="project" value="TreeGrafter"/>
</dbReference>
<dbReference type="EMBL" id="MHTS01000022">
    <property type="protein sequence ID" value="OHA64042.1"/>
    <property type="molecule type" value="Genomic_DNA"/>
</dbReference>
<dbReference type="GO" id="GO:0006874">
    <property type="term" value="P:intracellular calcium ion homeostasis"/>
    <property type="evidence" value="ECO:0007669"/>
    <property type="project" value="TreeGrafter"/>
</dbReference>
<feature type="transmembrane region" description="Helical" evidence="5">
    <location>
        <begin position="77"/>
        <end position="96"/>
    </location>
</feature>
<dbReference type="InterPro" id="IPR004837">
    <property type="entry name" value="NaCa_Exmemb"/>
</dbReference>
<feature type="transmembrane region" description="Helical" evidence="5">
    <location>
        <begin position="6"/>
        <end position="26"/>
    </location>
</feature>
<evidence type="ECO:0000313" key="8">
    <source>
        <dbReference type="Proteomes" id="UP000178170"/>
    </source>
</evidence>
<feature type="transmembrane region" description="Helical" evidence="5">
    <location>
        <begin position="209"/>
        <end position="231"/>
    </location>
</feature>
<dbReference type="GO" id="GO:0005262">
    <property type="term" value="F:calcium channel activity"/>
    <property type="evidence" value="ECO:0007669"/>
    <property type="project" value="TreeGrafter"/>
</dbReference>
<keyword evidence="2 5" id="KW-0812">Transmembrane</keyword>
<feature type="transmembrane region" description="Helical" evidence="5">
    <location>
        <begin position="184"/>
        <end position="203"/>
    </location>
</feature>
<dbReference type="PANTHER" id="PTHR10846:SF8">
    <property type="entry name" value="INNER MEMBRANE PROTEIN YRBG"/>
    <property type="match status" value="1"/>
</dbReference>
<feature type="transmembrane region" description="Helical" evidence="5">
    <location>
        <begin position="108"/>
        <end position="124"/>
    </location>
</feature>
<feature type="transmembrane region" description="Helical" evidence="5">
    <location>
        <begin position="308"/>
        <end position="324"/>
    </location>
</feature>
<dbReference type="AlphaFoldDB" id="A0A1G2QVK6"/>
<feature type="domain" description="Sodium/calcium exchanger membrane region" evidence="6">
    <location>
        <begin position="183"/>
        <end position="320"/>
    </location>
</feature>
<protein>
    <recommendedName>
        <fullName evidence="6">Sodium/calcium exchanger membrane region domain-containing protein</fullName>
    </recommendedName>
</protein>
<dbReference type="Gene3D" id="1.20.1420.30">
    <property type="entry name" value="NCX, central ion-binding region"/>
    <property type="match status" value="1"/>
</dbReference>
<dbReference type="PANTHER" id="PTHR10846">
    <property type="entry name" value="SODIUM/POTASSIUM/CALCIUM EXCHANGER"/>
    <property type="match status" value="1"/>
</dbReference>
<evidence type="ECO:0000256" key="1">
    <source>
        <dbReference type="ARBA" id="ARBA00004141"/>
    </source>
</evidence>
<accession>A0A1G2QVK6</accession>
<organism evidence="7 8">
    <name type="scientific">Candidatus Wildermuthbacteria bacterium RIFCSPHIGHO2_01_FULL_48_27b</name>
    <dbReference type="NCBI Taxonomy" id="1802447"/>
    <lineage>
        <taxon>Bacteria</taxon>
        <taxon>Candidatus Wildermuthiibacteriota</taxon>
    </lineage>
</organism>
<dbReference type="InterPro" id="IPR044880">
    <property type="entry name" value="NCX_ion-bd_dom_sf"/>
</dbReference>
<feature type="transmembrane region" description="Helical" evidence="5">
    <location>
        <begin position="38"/>
        <end position="57"/>
    </location>
</feature>